<keyword evidence="7" id="KW-0653">Protein transport</keyword>
<gene>
    <name evidence="12" type="ORF">Pla100_22200</name>
</gene>
<feature type="region of interest" description="Disordered" evidence="10">
    <location>
        <begin position="21"/>
        <end position="50"/>
    </location>
</feature>
<comment type="similarity">
    <text evidence="2">Belongs to the TonB family.</text>
</comment>
<dbReference type="SUPFAM" id="SSF74653">
    <property type="entry name" value="TolA/TonB C-terminal domain"/>
    <property type="match status" value="1"/>
</dbReference>
<evidence type="ECO:0000313" key="13">
    <source>
        <dbReference type="Proteomes" id="UP000316213"/>
    </source>
</evidence>
<dbReference type="InterPro" id="IPR006260">
    <property type="entry name" value="TonB/TolA_C"/>
</dbReference>
<feature type="domain" description="TonB C-terminal" evidence="11">
    <location>
        <begin position="247"/>
        <end position="336"/>
    </location>
</feature>
<evidence type="ECO:0000256" key="5">
    <source>
        <dbReference type="ARBA" id="ARBA00022519"/>
    </source>
</evidence>
<dbReference type="GO" id="GO:0030288">
    <property type="term" value="C:outer membrane-bounded periplasmic space"/>
    <property type="evidence" value="ECO:0007669"/>
    <property type="project" value="InterPro"/>
</dbReference>
<proteinExistence type="inferred from homology"/>
<dbReference type="Gene3D" id="3.30.1150.10">
    <property type="match status" value="1"/>
</dbReference>
<dbReference type="InterPro" id="IPR051045">
    <property type="entry name" value="TonB-dependent_transducer"/>
</dbReference>
<dbReference type="PROSITE" id="PS52015">
    <property type="entry name" value="TONB_CTD"/>
    <property type="match status" value="1"/>
</dbReference>
<evidence type="ECO:0000313" key="12">
    <source>
        <dbReference type="EMBL" id="TWT99046.1"/>
    </source>
</evidence>
<evidence type="ECO:0000259" key="11">
    <source>
        <dbReference type="PROSITE" id="PS52015"/>
    </source>
</evidence>
<organism evidence="12 13">
    <name type="scientific">Neorhodopirellula pilleata</name>
    <dbReference type="NCBI Taxonomy" id="2714738"/>
    <lineage>
        <taxon>Bacteria</taxon>
        <taxon>Pseudomonadati</taxon>
        <taxon>Planctomycetota</taxon>
        <taxon>Planctomycetia</taxon>
        <taxon>Pirellulales</taxon>
        <taxon>Pirellulaceae</taxon>
        <taxon>Neorhodopirellula</taxon>
    </lineage>
</organism>
<keyword evidence="5" id="KW-0997">Cell inner membrane</keyword>
<dbReference type="AlphaFoldDB" id="A0A5C6AI18"/>
<dbReference type="EMBL" id="SJPM01000003">
    <property type="protein sequence ID" value="TWT99046.1"/>
    <property type="molecule type" value="Genomic_DNA"/>
</dbReference>
<dbReference type="GO" id="GO:0015891">
    <property type="term" value="P:siderophore transport"/>
    <property type="evidence" value="ECO:0007669"/>
    <property type="project" value="InterPro"/>
</dbReference>
<name>A0A5C6AI18_9BACT</name>
<dbReference type="InterPro" id="IPR037682">
    <property type="entry name" value="TonB_C"/>
</dbReference>
<comment type="caution">
    <text evidence="12">The sequence shown here is derived from an EMBL/GenBank/DDBJ whole genome shotgun (WGS) entry which is preliminary data.</text>
</comment>
<sequence length="336" mass="37481">MPQITKRSRHLMTGMGIAKGRRNEHHTVRRKRLRRSGKTQGPDSTTCHSLHRNLSRSIRSLDRARQDHVPSSTHRHGQTILVQVNHTHSILRSTTFSIGLHLTVLATIAIVPLSSLERFSTRGTRQITAIELTLTCPTPAASVSVVTIEVSSQQFESQPTARRFVEQEKLHREETASPPLGLPEIIADAVSPTEPLEILRMQTPPDQPKVVEKQFARPRRPVTVSMIPPMNVISPMNMRPLESLAGLSETHVEFTSNPPPKYPANAAVNRIEGNVLLKLFVNARGIVERVEIVRSSGHDILDDAARNAVSRWRGKPATRQGRPVASTEVLPIRFRL</sequence>
<dbReference type="Pfam" id="PF03544">
    <property type="entry name" value="TonB_C"/>
    <property type="match status" value="1"/>
</dbReference>
<evidence type="ECO:0000256" key="4">
    <source>
        <dbReference type="ARBA" id="ARBA00022475"/>
    </source>
</evidence>
<evidence type="ECO:0000256" key="7">
    <source>
        <dbReference type="ARBA" id="ARBA00022927"/>
    </source>
</evidence>
<keyword evidence="13" id="KW-1185">Reference proteome</keyword>
<evidence type="ECO:0000256" key="2">
    <source>
        <dbReference type="ARBA" id="ARBA00006555"/>
    </source>
</evidence>
<evidence type="ECO:0000256" key="6">
    <source>
        <dbReference type="ARBA" id="ARBA00022692"/>
    </source>
</evidence>
<evidence type="ECO:0000256" key="3">
    <source>
        <dbReference type="ARBA" id="ARBA00022448"/>
    </source>
</evidence>
<dbReference type="PRINTS" id="PR01374">
    <property type="entry name" value="TONBPROTEIN"/>
</dbReference>
<dbReference type="PANTHER" id="PTHR33446:SF2">
    <property type="entry name" value="PROTEIN TONB"/>
    <property type="match status" value="1"/>
</dbReference>
<keyword evidence="3" id="KW-0813">Transport</keyword>
<dbReference type="InterPro" id="IPR003538">
    <property type="entry name" value="TonB"/>
</dbReference>
<evidence type="ECO:0000256" key="1">
    <source>
        <dbReference type="ARBA" id="ARBA00004383"/>
    </source>
</evidence>
<feature type="compositionally biased region" description="Polar residues" evidence="10">
    <location>
        <begin position="38"/>
        <end position="48"/>
    </location>
</feature>
<dbReference type="GO" id="GO:0015031">
    <property type="term" value="P:protein transport"/>
    <property type="evidence" value="ECO:0007669"/>
    <property type="project" value="UniProtKB-KW"/>
</dbReference>
<comment type="subcellular location">
    <subcellularLocation>
        <location evidence="1">Cell inner membrane</location>
        <topology evidence="1">Single-pass membrane protein</topology>
        <orientation evidence="1">Periplasmic side</orientation>
    </subcellularLocation>
</comment>
<dbReference type="GO" id="GO:0031992">
    <property type="term" value="F:energy transducer activity"/>
    <property type="evidence" value="ECO:0007669"/>
    <property type="project" value="InterPro"/>
</dbReference>
<dbReference type="Proteomes" id="UP000316213">
    <property type="component" value="Unassembled WGS sequence"/>
</dbReference>
<reference evidence="12 13" key="1">
    <citation type="submission" date="2019-02" db="EMBL/GenBank/DDBJ databases">
        <title>Deep-cultivation of Planctomycetes and their phenomic and genomic characterization uncovers novel biology.</title>
        <authorList>
            <person name="Wiegand S."/>
            <person name="Jogler M."/>
            <person name="Boedeker C."/>
            <person name="Pinto D."/>
            <person name="Vollmers J."/>
            <person name="Rivas-Marin E."/>
            <person name="Kohn T."/>
            <person name="Peeters S.H."/>
            <person name="Heuer A."/>
            <person name="Rast P."/>
            <person name="Oberbeckmann S."/>
            <person name="Bunk B."/>
            <person name="Jeske O."/>
            <person name="Meyerdierks A."/>
            <person name="Storesund J.E."/>
            <person name="Kallscheuer N."/>
            <person name="Luecker S."/>
            <person name="Lage O.M."/>
            <person name="Pohl T."/>
            <person name="Merkel B.J."/>
            <person name="Hornburger P."/>
            <person name="Mueller R.-W."/>
            <person name="Bruemmer F."/>
            <person name="Labrenz M."/>
            <person name="Spormann A.M."/>
            <person name="Op Den Camp H."/>
            <person name="Overmann J."/>
            <person name="Amann R."/>
            <person name="Jetten M.S.M."/>
            <person name="Mascher T."/>
            <person name="Medema M.H."/>
            <person name="Devos D.P."/>
            <person name="Kaster A.-K."/>
            <person name="Ovreas L."/>
            <person name="Rohde M."/>
            <person name="Galperin M.Y."/>
            <person name="Jogler C."/>
        </authorList>
    </citation>
    <scope>NUCLEOTIDE SEQUENCE [LARGE SCALE GENOMIC DNA]</scope>
    <source>
        <strain evidence="12 13">Pla100</strain>
    </source>
</reference>
<keyword evidence="6" id="KW-0812">Transmembrane</keyword>
<keyword evidence="8" id="KW-1133">Transmembrane helix</keyword>
<dbReference type="GO" id="GO:0098797">
    <property type="term" value="C:plasma membrane protein complex"/>
    <property type="evidence" value="ECO:0007669"/>
    <property type="project" value="TreeGrafter"/>
</dbReference>
<accession>A0A5C6AI18</accession>
<evidence type="ECO:0000256" key="10">
    <source>
        <dbReference type="SAM" id="MobiDB-lite"/>
    </source>
</evidence>
<dbReference type="PANTHER" id="PTHR33446">
    <property type="entry name" value="PROTEIN TONB-RELATED"/>
    <property type="match status" value="1"/>
</dbReference>
<dbReference type="NCBIfam" id="TIGR01352">
    <property type="entry name" value="tonB_Cterm"/>
    <property type="match status" value="1"/>
</dbReference>
<feature type="compositionally biased region" description="Basic residues" evidence="10">
    <location>
        <begin position="21"/>
        <end position="37"/>
    </location>
</feature>
<protein>
    <submittedName>
        <fullName evidence="12">Transport protein TonB</fullName>
    </submittedName>
</protein>
<evidence type="ECO:0000256" key="9">
    <source>
        <dbReference type="ARBA" id="ARBA00023136"/>
    </source>
</evidence>
<evidence type="ECO:0000256" key="8">
    <source>
        <dbReference type="ARBA" id="ARBA00022989"/>
    </source>
</evidence>
<keyword evidence="4" id="KW-1003">Cell membrane</keyword>
<dbReference type="GO" id="GO:0055085">
    <property type="term" value="P:transmembrane transport"/>
    <property type="evidence" value="ECO:0007669"/>
    <property type="project" value="InterPro"/>
</dbReference>
<keyword evidence="9" id="KW-0472">Membrane</keyword>